<evidence type="ECO:0000259" key="1">
    <source>
        <dbReference type="Pfam" id="PF14065"/>
    </source>
</evidence>
<gene>
    <name evidence="2" type="ORF">ILP92_16985</name>
</gene>
<dbReference type="RefSeq" id="WP_198917608.1">
    <property type="nucleotide sequence ID" value="NZ_JAEKPD010000025.1"/>
</dbReference>
<reference evidence="2" key="1">
    <citation type="submission" date="2020-12" db="EMBL/GenBank/DDBJ databases">
        <title>Bacterial taxonomy.</title>
        <authorList>
            <person name="Pan X."/>
        </authorList>
    </citation>
    <scope>NUCLEOTIDE SEQUENCE</scope>
    <source>
        <strain evidence="2">KCTC 52957</strain>
    </source>
</reference>
<comment type="caution">
    <text evidence="2">The sequence shown here is derived from an EMBL/GenBank/DDBJ whole genome shotgun (WGS) entry which is preliminary data.</text>
</comment>
<protein>
    <submittedName>
        <fullName evidence="2">DUF4255 domain-containing protein</fullName>
    </submittedName>
</protein>
<dbReference type="Pfam" id="PF14065">
    <property type="entry name" value="Pvc16_N"/>
    <property type="match status" value="1"/>
</dbReference>
<evidence type="ECO:0000313" key="3">
    <source>
        <dbReference type="Proteomes" id="UP000642488"/>
    </source>
</evidence>
<evidence type="ECO:0000313" key="2">
    <source>
        <dbReference type="EMBL" id="MBJ3764433.1"/>
    </source>
</evidence>
<feature type="domain" description="Pvc16 N-terminal" evidence="1">
    <location>
        <begin position="12"/>
        <end position="196"/>
    </location>
</feature>
<dbReference type="EMBL" id="JAEKPD010000025">
    <property type="protein sequence ID" value="MBJ3764433.1"/>
    <property type="molecule type" value="Genomic_DNA"/>
</dbReference>
<dbReference type="Proteomes" id="UP000642488">
    <property type="component" value="Unassembled WGS sequence"/>
</dbReference>
<sequence length="203" mass="22188">MANWRVVENTGRTLVELLDRHIGLLGIPNVTVGLVTPAAFGTLAGTADPFVSLFLYQISDNPELRNSPQQMLPDGTFQRQPLPLELSYLVTAWGVRAQADVASDLLATRDEARLLGAVMQAFYEAAEIDRGSLFEDPAVPVWAPHDGLQLMMETLPLEGHYRIWDAAELGYRLSLVYRARVAALEPLVTPPGPPITDAALETA</sequence>
<accession>A0A934MDZ1</accession>
<proteinExistence type="predicted"/>
<dbReference type="AlphaFoldDB" id="A0A934MDZ1"/>
<dbReference type="InterPro" id="IPR025351">
    <property type="entry name" value="Pvc16_N"/>
</dbReference>
<organism evidence="2 3">
    <name type="scientific">Palleronia pontilimi</name>
    <dbReference type="NCBI Taxonomy" id="1964209"/>
    <lineage>
        <taxon>Bacteria</taxon>
        <taxon>Pseudomonadati</taxon>
        <taxon>Pseudomonadota</taxon>
        <taxon>Alphaproteobacteria</taxon>
        <taxon>Rhodobacterales</taxon>
        <taxon>Roseobacteraceae</taxon>
        <taxon>Palleronia</taxon>
    </lineage>
</organism>
<name>A0A934MDZ1_9RHOB</name>
<keyword evidence="3" id="KW-1185">Reference proteome</keyword>